<dbReference type="InterPro" id="IPR043131">
    <property type="entry name" value="BCAT-like_N"/>
</dbReference>
<sequence length="297" mass="31672">MTDLVWLDGQLVPAEAARFGLLTHSLHYGTAVFDGGRHYRLADGGVGVFRLGDHVRRFLASAETLWMSLPYGAEQLCAATLAVVRASGRGDGYVRQLAFYGDERIGLGARNPVRVAVVAWEPGGPPGAHVKLRIASLGHGGGWVPTAKHAGHYGRAFLALREAQASGHDDALFLGDDGTVVEATGANLFIVRDGRLVTPPDHEPLLPGITRATVLALAADLGIPTLEAPIPRHHLVGADEVFLANSAAELRPVVLVEGRRLPAPGPVTARLVARYRAVVRGEDPRHRAWIARVEDPA</sequence>
<comment type="pathway">
    <text evidence="4">Amino-acid biosynthesis; L-leucine biosynthesis; L-leucine from 3-methyl-2-oxobutanoate: step 4/4.</text>
</comment>
<evidence type="ECO:0000256" key="9">
    <source>
        <dbReference type="ARBA" id="ARBA00048798"/>
    </source>
</evidence>
<comment type="catalytic activity">
    <reaction evidence="9">
        <text>L-isoleucine + 2-oxoglutarate = (S)-3-methyl-2-oxopentanoate + L-glutamate</text>
        <dbReference type="Rhea" id="RHEA:24801"/>
        <dbReference type="ChEBI" id="CHEBI:16810"/>
        <dbReference type="ChEBI" id="CHEBI:29985"/>
        <dbReference type="ChEBI" id="CHEBI:35146"/>
        <dbReference type="ChEBI" id="CHEBI:58045"/>
        <dbReference type="EC" id="2.6.1.42"/>
    </reaction>
</comment>
<evidence type="ECO:0000256" key="1">
    <source>
        <dbReference type="ARBA" id="ARBA00001933"/>
    </source>
</evidence>
<comment type="similarity">
    <text evidence="5 11">Belongs to the class-IV pyridoxal-phosphate-dependent aminotransferase family.</text>
</comment>
<evidence type="ECO:0000256" key="11">
    <source>
        <dbReference type="RuleBase" id="RU004106"/>
    </source>
</evidence>
<dbReference type="Gene3D" id="3.30.470.10">
    <property type="match status" value="1"/>
</dbReference>
<gene>
    <name evidence="13" type="ORF">SAMN02745121_06138</name>
</gene>
<dbReference type="EC" id="2.6.1.42" evidence="6"/>
<dbReference type="PROSITE" id="PS00770">
    <property type="entry name" value="AA_TRANSFER_CLASS_4"/>
    <property type="match status" value="1"/>
</dbReference>
<dbReference type="InterPro" id="IPR018300">
    <property type="entry name" value="Aminotrans_IV_CS"/>
</dbReference>
<dbReference type="Gene3D" id="3.20.10.10">
    <property type="entry name" value="D-amino Acid Aminotransferase, subunit A, domain 2"/>
    <property type="match status" value="1"/>
</dbReference>
<dbReference type="InterPro" id="IPR036038">
    <property type="entry name" value="Aminotransferase-like"/>
</dbReference>
<name>A0A1I2ELP0_9BACT</name>
<dbReference type="STRING" id="54.SAMN02745121_06138"/>
<evidence type="ECO:0000256" key="8">
    <source>
        <dbReference type="ARBA" id="ARBA00048212"/>
    </source>
</evidence>
<evidence type="ECO:0000256" key="6">
    <source>
        <dbReference type="ARBA" id="ARBA00013053"/>
    </source>
</evidence>
<keyword evidence="13" id="KW-0032">Aminotransferase</keyword>
<comment type="pathway">
    <text evidence="2">Amino-acid biosynthesis; L-isoleucine biosynthesis; L-isoleucine from 2-oxobutanoate: step 4/4.</text>
</comment>
<dbReference type="EMBL" id="FOMX01000023">
    <property type="protein sequence ID" value="SFE93932.1"/>
    <property type="molecule type" value="Genomic_DNA"/>
</dbReference>
<dbReference type="GO" id="GO:0046394">
    <property type="term" value="P:carboxylic acid biosynthetic process"/>
    <property type="evidence" value="ECO:0007669"/>
    <property type="project" value="UniProtKB-ARBA"/>
</dbReference>
<dbReference type="PANTHER" id="PTHR42743">
    <property type="entry name" value="AMINO-ACID AMINOTRANSFERASE"/>
    <property type="match status" value="1"/>
</dbReference>
<dbReference type="SUPFAM" id="SSF56752">
    <property type="entry name" value="D-aminoacid aminotransferase-like PLP-dependent enzymes"/>
    <property type="match status" value="1"/>
</dbReference>
<evidence type="ECO:0000313" key="14">
    <source>
        <dbReference type="Proteomes" id="UP000199400"/>
    </source>
</evidence>
<keyword evidence="13" id="KW-0808">Transferase</keyword>
<dbReference type="RefSeq" id="WP_170136240.1">
    <property type="nucleotide sequence ID" value="NZ_FOMX01000023.1"/>
</dbReference>
<comment type="cofactor">
    <cofactor evidence="1 12">
        <name>pyridoxal 5'-phosphate</name>
        <dbReference type="ChEBI" id="CHEBI:597326"/>
    </cofactor>
</comment>
<comment type="pathway">
    <text evidence="3">Amino-acid biosynthesis; L-valine biosynthesis; L-valine from pyruvate: step 4/4.</text>
</comment>
<accession>A0A1I2ELP0</accession>
<evidence type="ECO:0000256" key="10">
    <source>
        <dbReference type="ARBA" id="ARBA00049229"/>
    </source>
</evidence>
<dbReference type="Proteomes" id="UP000199400">
    <property type="component" value="Unassembled WGS sequence"/>
</dbReference>
<dbReference type="Pfam" id="PF01063">
    <property type="entry name" value="Aminotran_4"/>
    <property type="match status" value="1"/>
</dbReference>
<dbReference type="InterPro" id="IPR001544">
    <property type="entry name" value="Aminotrans_IV"/>
</dbReference>
<proteinExistence type="inferred from homology"/>
<evidence type="ECO:0000256" key="5">
    <source>
        <dbReference type="ARBA" id="ARBA00009320"/>
    </source>
</evidence>
<dbReference type="InterPro" id="IPR050571">
    <property type="entry name" value="Class-IV_PLP-Dep_Aminotrnsfr"/>
</dbReference>
<organism evidence="13 14">
    <name type="scientific">Nannocystis exedens</name>
    <dbReference type="NCBI Taxonomy" id="54"/>
    <lineage>
        <taxon>Bacteria</taxon>
        <taxon>Pseudomonadati</taxon>
        <taxon>Myxococcota</taxon>
        <taxon>Polyangia</taxon>
        <taxon>Nannocystales</taxon>
        <taxon>Nannocystaceae</taxon>
        <taxon>Nannocystis</taxon>
    </lineage>
</organism>
<reference evidence="14" key="1">
    <citation type="submission" date="2016-10" db="EMBL/GenBank/DDBJ databases">
        <authorList>
            <person name="Varghese N."/>
            <person name="Submissions S."/>
        </authorList>
    </citation>
    <scope>NUCLEOTIDE SEQUENCE [LARGE SCALE GENOMIC DNA]</scope>
    <source>
        <strain evidence="14">ATCC 25963</strain>
    </source>
</reference>
<evidence type="ECO:0000256" key="4">
    <source>
        <dbReference type="ARBA" id="ARBA00005072"/>
    </source>
</evidence>
<dbReference type="AlphaFoldDB" id="A0A1I2ELP0"/>
<evidence type="ECO:0000256" key="2">
    <source>
        <dbReference type="ARBA" id="ARBA00004824"/>
    </source>
</evidence>
<evidence type="ECO:0000256" key="3">
    <source>
        <dbReference type="ARBA" id="ARBA00004931"/>
    </source>
</evidence>
<dbReference type="PANTHER" id="PTHR42743:SF11">
    <property type="entry name" value="AMINODEOXYCHORISMATE LYASE"/>
    <property type="match status" value="1"/>
</dbReference>
<comment type="catalytic activity">
    <reaction evidence="8">
        <text>L-valine + 2-oxoglutarate = 3-methyl-2-oxobutanoate + L-glutamate</text>
        <dbReference type="Rhea" id="RHEA:24813"/>
        <dbReference type="ChEBI" id="CHEBI:11851"/>
        <dbReference type="ChEBI" id="CHEBI:16810"/>
        <dbReference type="ChEBI" id="CHEBI:29985"/>
        <dbReference type="ChEBI" id="CHEBI:57762"/>
        <dbReference type="EC" id="2.6.1.42"/>
    </reaction>
</comment>
<keyword evidence="14" id="KW-1185">Reference proteome</keyword>
<comment type="catalytic activity">
    <reaction evidence="10">
        <text>L-leucine + 2-oxoglutarate = 4-methyl-2-oxopentanoate + L-glutamate</text>
        <dbReference type="Rhea" id="RHEA:18321"/>
        <dbReference type="ChEBI" id="CHEBI:16810"/>
        <dbReference type="ChEBI" id="CHEBI:17865"/>
        <dbReference type="ChEBI" id="CHEBI:29985"/>
        <dbReference type="ChEBI" id="CHEBI:57427"/>
        <dbReference type="EC" id="2.6.1.42"/>
    </reaction>
</comment>
<keyword evidence="7 12" id="KW-0663">Pyridoxal phosphate</keyword>
<dbReference type="InterPro" id="IPR043132">
    <property type="entry name" value="BCAT-like_C"/>
</dbReference>
<evidence type="ECO:0000313" key="13">
    <source>
        <dbReference type="EMBL" id="SFE93932.1"/>
    </source>
</evidence>
<dbReference type="GO" id="GO:0004084">
    <property type="term" value="F:branched-chain-amino-acid transaminase activity"/>
    <property type="evidence" value="ECO:0007669"/>
    <property type="project" value="UniProtKB-EC"/>
</dbReference>
<evidence type="ECO:0000256" key="7">
    <source>
        <dbReference type="ARBA" id="ARBA00022898"/>
    </source>
</evidence>
<evidence type="ECO:0000256" key="12">
    <source>
        <dbReference type="RuleBase" id="RU004516"/>
    </source>
</evidence>
<protein>
    <recommendedName>
        <fullName evidence="6">branched-chain-amino-acid transaminase</fullName>
        <ecNumber evidence="6">2.6.1.42</ecNumber>
    </recommendedName>
</protein>